<dbReference type="Proteomes" id="UP001302321">
    <property type="component" value="Unassembled WGS sequence"/>
</dbReference>
<feature type="compositionally biased region" description="Polar residues" evidence="1">
    <location>
        <begin position="240"/>
        <end position="249"/>
    </location>
</feature>
<reference evidence="2" key="1">
    <citation type="journal article" date="2023" name="Mol. Phylogenet. Evol.">
        <title>Genome-scale phylogeny and comparative genomics of the fungal order Sordariales.</title>
        <authorList>
            <person name="Hensen N."/>
            <person name="Bonometti L."/>
            <person name="Westerberg I."/>
            <person name="Brannstrom I.O."/>
            <person name="Guillou S."/>
            <person name="Cros-Aarteil S."/>
            <person name="Calhoun S."/>
            <person name="Haridas S."/>
            <person name="Kuo A."/>
            <person name="Mondo S."/>
            <person name="Pangilinan J."/>
            <person name="Riley R."/>
            <person name="LaButti K."/>
            <person name="Andreopoulos B."/>
            <person name="Lipzen A."/>
            <person name="Chen C."/>
            <person name="Yan M."/>
            <person name="Daum C."/>
            <person name="Ng V."/>
            <person name="Clum A."/>
            <person name="Steindorff A."/>
            <person name="Ohm R.A."/>
            <person name="Martin F."/>
            <person name="Silar P."/>
            <person name="Natvig D.O."/>
            <person name="Lalanne C."/>
            <person name="Gautier V."/>
            <person name="Ament-Velasquez S.L."/>
            <person name="Kruys A."/>
            <person name="Hutchinson M.I."/>
            <person name="Powell A.J."/>
            <person name="Barry K."/>
            <person name="Miller A.N."/>
            <person name="Grigoriev I.V."/>
            <person name="Debuchy R."/>
            <person name="Gladieux P."/>
            <person name="Hiltunen Thoren M."/>
            <person name="Johannesson H."/>
        </authorList>
    </citation>
    <scope>NUCLEOTIDE SEQUENCE</scope>
    <source>
        <strain evidence="2">CBS 892.96</strain>
    </source>
</reference>
<feature type="compositionally biased region" description="Low complexity" evidence="1">
    <location>
        <begin position="29"/>
        <end position="39"/>
    </location>
</feature>
<protein>
    <submittedName>
        <fullName evidence="2">Uncharacterized protein</fullName>
    </submittedName>
</protein>
<proteinExistence type="predicted"/>
<sequence>MPGQAYHRQEGPFTAPNSQNFRQSRHATQILQQVLQQDQETAAKRFPWQCPPPSPSKKKPMSAKSAAVLERFHERHAAHHVGPFSLPPWQGQCRPRPAPDYHHMKPALQGLFHTRLSPMSSTTPHSRYSSLITSRPVTQVSTTPVHGRPAHHRYSQRPQCVANDQESQAIVPKLTTERLAASAAKTRIHQILHRDGTRRASDGRGTARATRAGGSGLKRQLSVNNGDAREELARLAESRTGGNNNTISMPSKKARKRAEK</sequence>
<feature type="region of interest" description="Disordered" evidence="1">
    <location>
        <begin position="1"/>
        <end position="60"/>
    </location>
</feature>
<feature type="compositionally biased region" description="Low complexity" evidence="1">
    <location>
        <begin position="203"/>
        <end position="212"/>
    </location>
</feature>
<gene>
    <name evidence="2" type="ORF">QBC36DRAFT_385487</name>
</gene>
<reference evidence="2" key="2">
    <citation type="submission" date="2023-05" db="EMBL/GenBank/DDBJ databases">
        <authorList>
            <consortium name="Lawrence Berkeley National Laboratory"/>
            <person name="Steindorff A."/>
            <person name="Hensen N."/>
            <person name="Bonometti L."/>
            <person name="Westerberg I."/>
            <person name="Brannstrom I.O."/>
            <person name="Guillou S."/>
            <person name="Cros-Aarteil S."/>
            <person name="Calhoun S."/>
            <person name="Haridas S."/>
            <person name="Kuo A."/>
            <person name="Mondo S."/>
            <person name="Pangilinan J."/>
            <person name="Riley R."/>
            <person name="Labutti K."/>
            <person name="Andreopoulos B."/>
            <person name="Lipzen A."/>
            <person name="Chen C."/>
            <person name="Yanf M."/>
            <person name="Daum C."/>
            <person name="Ng V."/>
            <person name="Clum A."/>
            <person name="Ohm R."/>
            <person name="Martin F."/>
            <person name="Silar P."/>
            <person name="Natvig D."/>
            <person name="Lalanne C."/>
            <person name="Gautier V."/>
            <person name="Ament-Velasquez S.L."/>
            <person name="Kruys A."/>
            <person name="Hutchinson M.I."/>
            <person name="Powell A.J."/>
            <person name="Barry K."/>
            <person name="Miller A.N."/>
            <person name="Grigoriev I.V."/>
            <person name="Debuchy R."/>
            <person name="Gladieux P."/>
            <person name="Thoren M.H."/>
            <person name="Johannesson H."/>
        </authorList>
    </citation>
    <scope>NUCLEOTIDE SEQUENCE</scope>
    <source>
        <strain evidence="2">CBS 892.96</strain>
    </source>
</reference>
<comment type="caution">
    <text evidence="2">The sequence shown here is derived from an EMBL/GenBank/DDBJ whole genome shotgun (WGS) entry which is preliminary data.</text>
</comment>
<dbReference type="AlphaFoldDB" id="A0AAN6WBY4"/>
<feature type="compositionally biased region" description="Basic and acidic residues" evidence="1">
    <location>
        <begin position="227"/>
        <end position="237"/>
    </location>
</feature>
<evidence type="ECO:0000313" key="3">
    <source>
        <dbReference type="Proteomes" id="UP001302321"/>
    </source>
</evidence>
<evidence type="ECO:0000256" key="1">
    <source>
        <dbReference type="SAM" id="MobiDB-lite"/>
    </source>
</evidence>
<name>A0AAN6WBY4_9PEZI</name>
<accession>A0AAN6WBY4</accession>
<organism evidence="2 3">
    <name type="scientific">Triangularia setosa</name>
    <dbReference type="NCBI Taxonomy" id="2587417"/>
    <lineage>
        <taxon>Eukaryota</taxon>
        <taxon>Fungi</taxon>
        <taxon>Dikarya</taxon>
        <taxon>Ascomycota</taxon>
        <taxon>Pezizomycotina</taxon>
        <taxon>Sordariomycetes</taxon>
        <taxon>Sordariomycetidae</taxon>
        <taxon>Sordariales</taxon>
        <taxon>Podosporaceae</taxon>
        <taxon>Triangularia</taxon>
    </lineage>
</organism>
<keyword evidence="3" id="KW-1185">Reference proteome</keyword>
<feature type="region of interest" description="Disordered" evidence="1">
    <location>
        <begin position="195"/>
        <end position="260"/>
    </location>
</feature>
<evidence type="ECO:0000313" key="2">
    <source>
        <dbReference type="EMBL" id="KAK4178961.1"/>
    </source>
</evidence>
<dbReference type="EMBL" id="MU866126">
    <property type="protein sequence ID" value="KAK4178961.1"/>
    <property type="molecule type" value="Genomic_DNA"/>
</dbReference>
<feature type="region of interest" description="Disordered" evidence="1">
    <location>
        <begin position="136"/>
        <end position="158"/>
    </location>
</feature>